<comment type="caution">
    <text evidence="2">The sequence shown here is derived from an EMBL/GenBank/DDBJ whole genome shotgun (WGS) entry which is preliminary data.</text>
</comment>
<dbReference type="SMART" id="SM00028">
    <property type="entry name" value="TPR"/>
    <property type="match status" value="7"/>
</dbReference>
<keyword evidence="3" id="KW-1185">Reference proteome</keyword>
<dbReference type="Proteomes" id="UP000276634">
    <property type="component" value="Unassembled WGS sequence"/>
</dbReference>
<reference evidence="2 3" key="1">
    <citation type="submission" date="2018-11" db="EMBL/GenBank/DDBJ databases">
        <title>Genomic Encyclopedia of Type Strains, Phase IV (KMG-IV): sequencing the most valuable type-strain genomes for metagenomic binning, comparative biology and taxonomic classification.</title>
        <authorList>
            <person name="Goeker M."/>
        </authorList>
    </citation>
    <scope>NUCLEOTIDE SEQUENCE [LARGE SCALE GENOMIC DNA]</scope>
    <source>
        <strain evidence="2 3">DSM 100275</strain>
    </source>
</reference>
<dbReference type="Gene3D" id="1.25.40.10">
    <property type="entry name" value="Tetratricopeptide repeat domain"/>
    <property type="match status" value="2"/>
</dbReference>
<accession>A0A3N1Y7M4</accession>
<protein>
    <submittedName>
        <fullName evidence="2">Flp pilus assembly protein TadD</fullName>
    </submittedName>
</protein>
<name>A0A3N1Y7M4_9GAMM</name>
<dbReference type="InterPro" id="IPR019734">
    <property type="entry name" value="TPR_rpt"/>
</dbReference>
<dbReference type="OrthoDB" id="9766710at2"/>
<feature type="signal peptide" evidence="1">
    <location>
        <begin position="1"/>
        <end position="18"/>
    </location>
</feature>
<organism evidence="2 3">
    <name type="scientific">Inmirania thermothiophila</name>
    <dbReference type="NCBI Taxonomy" id="1750597"/>
    <lineage>
        <taxon>Bacteria</taxon>
        <taxon>Pseudomonadati</taxon>
        <taxon>Pseudomonadota</taxon>
        <taxon>Gammaproteobacteria</taxon>
        <taxon>Chromatiales</taxon>
        <taxon>Ectothiorhodospiraceae</taxon>
        <taxon>Inmirania</taxon>
    </lineage>
</organism>
<dbReference type="SUPFAM" id="SSF48452">
    <property type="entry name" value="TPR-like"/>
    <property type="match status" value="2"/>
</dbReference>
<keyword evidence="1" id="KW-0732">Signal</keyword>
<dbReference type="PANTHER" id="PTHR12558:SF33">
    <property type="entry name" value="BLL7664 PROTEIN"/>
    <property type="match status" value="1"/>
</dbReference>
<dbReference type="PROSITE" id="PS51257">
    <property type="entry name" value="PROKAR_LIPOPROTEIN"/>
    <property type="match status" value="1"/>
</dbReference>
<gene>
    <name evidence="2" type="ORF">EDC57_0707</name>
</gene>
<feature type="chain" id="PRO_5018214764" evidence="1">
    <location>
        <begin position="19"/>
        <end position="567"/>
    </location>
</feature>
<dbReference type="Pfam" id="PF13432">
    <property type="entry name" value="TPR_16"/>
    <property type="match status" value="4"/>
</dbReference>
<dbReference type="EMBL" id="RJVI01000001">
    <property type="protein sequence ID" value="ROR34803.1"/>
    <property type="molecule type" value="Genomic_DNA"/>
</dbReference>
<sequence>MRKGCIMLCLVAVGAALAGGCAAPRVRVPLPEPPEPVAAGPARYDGEILYQILAGEFLERAGRGEEAAAHYLWAARASRDAAVARRAAQVALDAGRAAEALEAGRLWLALEPASLPARQVVLVAHLRLGQTLRARRAAEALLEAAGGDEQAWRTLVAVLAREPDREAAAELAQWLAQAHGERAEAHYLVAALAAGRGDRETALRAVDEALARRPDWSEAWELAVQVRLAAGRGEEAAARLADVLRTHPAPALRLIRARLLVRLERLDEAREEFGRLLRERPDDGEVLYALALLALRAEETAEAERLLRRLVAMDVRTGEAAYFLGQIAERAGRTEEAMAWYGKVRGGRYRMEAALRRAVLEARAGEVEAALARLRRLRAEHPAQAAAVVLAEADILREAGRREEALALLGEALAEDPDHRDLLYTRALVAAELGRVEIAEADLRRILAADPDDAGALNALGYTLADRTTRYEEAYRLIERALRLRPDDPAILDSMGWVLYRLGRLEEATRYLRRALDQGWDAEIAAHLGEVLWVRGYREEARKIWADARHRAPDAEVVRRVMERFLQ</sequence>
<evidence type="ECO:0000313" key="2">
    <source>
        <dbReference type="EMBL" id="ROR34803.1"/>
    </source>
</evidence>
<dbReference type="PANTHER" id="PTHR12558">
    <property type="entry name" value="CELL DIVISION CYCLE 16,23,27"/>
    <property type="match status" value="1"/>
</dbReference>
<evidence type="ECO:0000256" key="1">
    <source>
        <dbReference type="SAM" id="SignalP"/>
    </source>
</evidence>
<dbReference type="RefSeq" id="WP_123400282.1">
    <property type="nucleotide sequence ID" value="NZ_RJVI01000001.1"/>
</dbReference>
<evidence type="ECO:0000313" key="3">
    <source>
        <dbReference type="Proteomes" id="UP000276634"/>
    </source>
</evidence>
<proteinExistence type="predicted"/>
<dbReference type="InterPro" id="IPR011990">
    <property type="entry name" value="TPR-like_helical_dom_sf"/>
</dbReference>
<dbReference type="AlphaFoldDB" id="A0A3N1Y7M4"/>